<dbReference type="RefSeq" id="WP_182584944.1">
    <property type="nucleotide sequence ID" value="NZ_JABVCQ010000050.1"/>
</dbReference>
<feature type="domain" description="MmeI-like N-terminal" evidence="5">
    <location>
        <begin position="11"/>
        <end position="173"/>
    </location>
</feature>
<dbReference type="InterPro" id="IPR046817">
    <property type="entry name" value="MmeI_N"/>
</dbReference>
<dbReference type="InterPro" id="IPR046818">
    <property type="entry name" value="MmeI_C"/>
</dbReference>
<dbReference type="PANTHER" id="PTHR33841:SF1">
    <property type="entry name" value="DNA METHYLTRANSFERASE A"/>
    <property type="match status" value="1"/>
</dbReference>
<dbReference type="EMBL" id="JABVCQ010000050">
    <property type="protein sequence ID" value="MBB1127317.1"/>
    <property type="molecule type" value="Genomic_DNA"/>
</dbReference>
<evidence type="ECO:0000256" key="1">
    <source>
        <dbReference type="ARBA" id="ARBA00011900"/>
    </source>
</evidence>
<reference evidence="10 11" key="1">
    <citation type="journal article" date="2020" name="Arch. Microbiol.">
        <title>The genome sequence of the giant phototrophic gammaproteobacterium Thiospirillum jenense gives insight into its physiological properties and phylogenetic relationships.</title>
        <authorList>
            <person name="Imhoff J.F."/>
            <person name="Meyer T.E."/>
            <person name="Kyndt J.A."/>
        </authorList>
    </citation>
    <scope>NUCLEOTIDE SEQUENCE [LARGE SCALE GENOMIC DNA]</scope>
    <source>
        <strain evidence="10 11">DSM 216</strain>
    </source>
</reference>
<gene>
    <name evidence="10" type="ORF">HUK38_13965</name>
</gene>
<proteinExistence type="predicted"/>
<dbReference type="Pfam" id="PF20465">
    <property type="entry name" value="MmeI_hel"/>
    <property type="match status" value="1"/>
</dbReference>
<protein>
    <recommendedName>
        <fullName evidence="1">site-specific DNA-methyltransferase (adenine-specific)</fullName>
        <ecNumber evidence="1">2.1.1.72</ecNumber>
    </recommendedName>
</protein>
<dbReference type="InterPro" id="IPR050953">
    <property type="entry name" value="N4_N6_ade-DNA_methylase"/>
</dbReference>
<evidence type="ECO:0000259" key="8">
    <source>
        <dbReference type="Pfam" id="PF20467"/>
    </source>
</evidence>
<evidence type="ECO:0000256" key="4">
    <source>
        <dbReference type="ARBA" id="ARBA00047942"/>
    </source>
</evidence>
<dbReference type="GO" id="GO:0009007">
    <property type="term" value="F:site-specific DNA-methyltransferase (adenine-specific) activity"/>
    <property type="evidence" value="ECO:0007669"/>
    <property type="project" value="UniProtKB-EC"/>
</dbReference>
<dbReference type="Pfam" id="PF20473">
    <property type="entry name" value="MmeI_Mtase"/>
    <property type="match status" value="1"/>
</dbReference>
<dbReference type="Pfam" id="PF20467">
    <property type="entry name" value="MmeI_C"/>
    <property type="match status" value="1"/>
</dbReference>
<name>A0A839HLK1_9GAMM</name>
<feature type="domain" description="MmeI-like helicase spacer" evidence="6">
    <location>
        <begin position="179"/>
        <end position="257"/>
    </location>
</feature>
<dbReference type="InterPro" id="IPR046819">
    <property type="entry name" value="MmeI_hel"/>
</dbReference>
<evidence type="ECO:0000259" key="5">
    <source>
        <dbReference type="Pfam" id="PF20464"/>
    </source>
</evidence>
<dbReference type="Gene3D" id="3.40.50.150">
    <property type="entry name" value="Vaccinia Virus protein VP39"/>
    <property type="match status" value="1"/>
</dbReference>
<evidence type="ECO:0000259" key="9">
    <source>
        <dbReference type="Pfam" id="PF20473"/>
    </source>
</evidence>
<accession>A0A839HLK1</accession>
<dbReference type="Pfam" id="PF20464">
    <property type="entry name" value="MmeI_N"/>
    <property type="match status" value="1"/>
</dbReference>
<dbReference type="Proteomes" id="UP000548632">
    <property type="component" value="Unassembled WGS sequence"/>
</dbReference>
<dbReference type="PANTHER" id="PTHR33841">
    <property type="entry name" value="DNA METHYLTRANSFERASE YEEA-RELATED"/>
    <property type="match status" value="1"/>
</dbReference>
<evidence type="ECO:0000313" key="10">
    <source>
        <dbReference type="EMBL" id="MBB1127317.1"/>
    </source>
</evidence>
<dbReference type="InterPro" id="IPR046816">
    <property type="entry name" value="MmeI_Mtase"/>
</dbReference>
<keyword evidence="2 10" id="KW-0489">Methyltransferase</keyword>
<comment type="catalytic activity">
    <reaction evidence="4">
        <text>a 2'-deoxyadenosine in DNA + S-adenosyl-L-methionine = an N(6)-methyl-2'-deoxyadenosine in DNA + S-adenosyl-L-homocysteine + H(+)</text>
        <dbReference type="Rhea" id="RHEA:15197"/>
        <dbReference type="Rhea" id="RHEA-COMP:12418"/>
        <dbReference type="Rhea" id="RHEA-COMP:12419"/>
        <dbReference type="ChEBI" id="CHEBI:15378"/>
        <dbReference type="ChEBI" id="CHEBI:57856"/>
        <dbReference type="ChEBI" id="CHEBI:59789"/>
        <dbReference type="ChEBI" id="CHEBI:90615"/>
        <dbReference type="ChEBI" id="CHEBI:90616"/>
        <dbReference type="EC" id="2.1.1.72"/>
    </reaction>
</comment>
<evidence type="ECO:0000259" key="6">
    <source>
        <dbReference type="Pfam" id="PF20465"/>
    </source>
</evidence>
<evidence type="ECO:0000256" key="2">
    <source>
        <dbReference type="ARBA" id="ARBA00022603"/>
    </source>
</evidence>
<sequence>MPLSWNEMKTRALAFAHRWQDAGRENSDAKPFLIDFFEIFGVTNKRLATFEYAMTKYGEQQGFIDLFWPGVLIVEMKSRGKDLTAAYQQALAYCAGIKEQDLPRYVLVSDFATLQLTDLETNQTLTFPLAELVMHISAFGFIAGYTTQVIQPQDPINIKAAERMGVLHDQLKAVGYTGHALEVYLVRLLFCLFAEDTGIFTKRQFQELLIHKTRFDGSDVGAQINLLFHVLNTPPTQRLTNLDEDFAAFQYINGQLFNEILPPASFDRAMRETLLRLCALDWSRISPAIFGSLFQSIMTDSERRNLGAHYTSEENILKLIKPLFLDALWAQFNQLGNHKAKLAAFHDQLAALTFLDPACGCGNFLVIAYRELRKLELELLKKLHKKSQLLEIDTLLKLNVNQFYGIEIEEFPAQIAQVALWLTDHQMNQQVSATFGVYFARIPLTTAATIIHANALQVDWQSVCPNASFIIGNPPFVGKNFRTAQQTTDLERVFYNTPQLPVIKSYKSLDLVCAWYYRAAAYIQTHLMTRTAFVSTNSITQGEQVAILWQPLLTSGVQIHFAHRTFSWSNEAKGKAAVHVVIIGFALQPAPTKTLFIYADIKGEPQAVTVANINPYLIDAPDILIAARRKPLCAFAPIMTRGSQPTDGGHLLLNQAERDELIQIEPQTEQYVKPFSMGDEFINHIPRYCLWLVDCPPNKLRHMPEVLKRVEAVKTMRLNSNKAATREWATKPMLFTEIRQPLDGSYLAVPRVSSEHRQYVPIGFLPHTHIAGDKLQTIPNATIYHFGIMTSAMHNAWMRITCGRLGSSYSYSAKIVYNNFPWPNTTDNHLTFITNTAQAVLTARARFPNSSLADLYDPRTMPPVLTKAHAKLDKAVDAAYRYTGGNDDSERITFLFRLYQQQGAASK</sequence>
<dbReference type="InterPro" id="IPR046820">
    <property type="entry name" value="MmeI_TRD"/>
</dbReference>
<organism evidence="10 11">
    <name type="scientific">Thiospirillum jenense</name>
    <dbReference type="NCBI Taxonomy" id="1653858"/>
    <lineage>
        <taxon>Bacteria</taxon>
        <taxon>Pseudomonadati</taxon>
        <taxon>Pseudomonadota</taxon>
        <taxon>Gammaproteobacteria</taxon>
        <taxon>Chromatiales</taxon>
        <taxon>Chromatiaceae</taxon>
        <taxon>Thiospirillum</taxon>
    </lineage>
</organism>
<feature type="domain" description="MmeI-like C-terminal" evidence="8">
    <location>
        <begin position="831"/>
        <end position="902"/>
    </location>
</feature>
<evidence type="ECO:0000259" key="7">
    <source>
        <dbReference type="Pfam" id="PF20466"/>
    </source>
</evidence>
<comment type="caution">
    <text evidence="10">The sequence shown here is derived from an EMBL/GenBank/DDBJ whole genome shotgun (WGS) entry which is preliminary data.</text>
</comment>
<dbReference type="InterPro" id="IPR029063">
    <property type="entry name" value="SAM-dependent_MTases_sf"/>
</dbReference>
<dbReference type="AlphaFoldDB" id="A0A839HLK1"/>
<evidence type="ECO:0000256" key="3">
    <source>
        <dbReference type="ARBA" id="ARBA00022679"/>
    </source>
</evidence>
<dbReference type="GO" id="GO:0032259">
    <property type="term" value="P:methylation"/>
    <property type="evidence" value="ECO:0007669"/>
    <property type="project" value="UniProtKB-KW"/>
</dbReference>
<dbReference type="Pfam" id="PF20466">
    <property type="entry name" value="MmeI_TRD"/>
    <property type="match status" value="1"/>
</dbReference>
<keyword evidence="11" id="KW-1185">Reference proteome</keyword>
<evidence type="ECO:0000313" key="11">
    <source>
        <dbReference type="Proteomes" id="UP000548632"/>
    </source>
</evidence>
<feature type="domain" description="MmeI-like target recognition" evidence="7">
    <location>
        <begin position="620"/>
        <end position="824"/>
    </location>
</feature>
<feature type="domain" description="MmeI-like DNA-methyltransferase" evidence="9">
    <location>
        <begin position="334"/>
        <end position="596"/>
    </location>
</feature>
<dbReference type="EC" id="2.1.1.72" evidence="1"/>
<keyword evidence="3 10" id="KW-0808">Transferase</keyword>
<dbReference type="SUPFAM" id="SSF53335">
    <property type="entry name" value="S-adenosyl-L-methionine-dependent methyltransferases"/>
    <property type="match status" value="1"/>
</dbReference>